<dbReference type="EMBL" id="CP119963">
    <property type="protein sequence ID" value="WFD40348.1"/>
    <property type="molecule type" value="Genomic_DNA"/>
</dbReference>
<protein>
    <recommendedName>
        <fullName evidence="3">Alpha/beta hydrolase fold-3 domain-containing protein</fullName>
    </recommendedName>
</protein>
<dbReference type="RefSeq" id="XP_060123245.1">
    <property type="nucleotide sequence ID" value="XM_060267262.1"/>
</dbReference>
<dbReference type="AlphaFoldDB" id="A0AAF0JBC2"/>
<dbReference type="GO" id="GO:0016787">
    <property type="term" value="F:hydrolase activity"/>
    <property type="evidence" value="ECO:0007669"/>
    <property type="project" value="InterPro"/>
</dbReference>
<dbReference type="Pfam" id="PF07859">
    <property type="entry name" value="Abhydrolase_3"/>
    <property type="match status" value="1"/>
</dbReference>
<organism evidence="4 5">
    <name type="scientific">Malassezia japonica</name>
    <dbReference type="NCBI Taxonomy" id="223818"/>
    <lineage>
        <taxon>Eukaryota</taxon>
        <taxon>Fungi</taxon>
        <taxon>Dikarya</taxon>
        <taxon>Basidiomycota</taxon>
        <taxon>Ustilaginomycotina</taxon>
        <taxon>Malasseziomycetes</taxon>
        <taxon>Malasseziales</taxon>
        <taxon>Malasseziaceae</taxon>
        <taxon>Malassezia</taxon>
    </lineage>
</organism>
<evidence type="ECO:0000313" key="4">
    <source>
        <dbReference type="EMBL" id="WFD40348.1"/>
    </source>
</evidence>
<sequence length="318" mass="35874">MSSLCSGFTCIVVYLLTYIMRLHDYINIRLTKASRPLVPGVRVERIKIRSRDEGRYIDAIKYSPANASAPLPVHLSWHASGWLLKRLGLDSFMHATFAKRLNAIVLDCDYRKGPEEKYPTAQNDCEDAVAHVLSYPQKYDVNRLTLGGSSAGGCMALVTAAKFGPKIKGVFSLYPVTEIVPMDQIAAKKVSPNKKYNSGVYLVPWMFKVFIRAYANSEDEFKQPRFSPYYGDVSKLPNHILLACGDADTLYHDSRMLYEKIQREGSVAQKRGTEFLTIPNESHEFNNMPKTPETIAWRDKLYDAAIAMIQAAWSDNSL</sequence>
<dbReference type="InterPro" id="IPR029058">
    <property type="entry name" value="AB_hydrolase_fold"/>
</dbReference>
<dbReference type="SUPFAM" id="SSF53474">
    <property type="entry name" value="alpha/beta-Hydrolases"/>
    <property type="match status" value="1"/>
</dbReference>
<proteinExistence type="predicted"/>
<dbReference type="GeneID" id="85226985"/>
<dbReference type="InterPro" id="IPR050466">
    <property type="entry name" value="Carboxylest/Gibb_receptor"/>
</dbReference>
<feature type="domain" description="Alpha/beta hydrolase fold-3" evidence="3">
    <location>
        <begin position="77"/>
        <end position="285"/>
    </location>
</feature>
<reference evidence="4" key="1">
    <citation type="submission" date="2023-03" db="EMBL/GenBank/DDBJ databases">
        <title>Mating type loci evolution in Malassezia.</title>
        <authorList>
            <person name="Coelho M.A."/>
        </authorList>
    </citation>
    <scope>NUCLEOTIDE SEQUENCE</scope>
    <source>
        <strain evidence="4">CBS 9431</strain>
    </source>
</reference>
<name>A0AAF0JBC2_9BASI</name>
<evidence type="ECO:0000259" key="3">
    <source>
        <dbReference type="Pfam" id="PF07859"/>
    </source>
</evidence>
<dbReference type="Proteomes" id="UP001217754">
    <property type="component" value="Chromosome 6"/>
</dbReference>
<comment type="catalytic activity">
    <reaction evidence="1">
        <text>a diacylglycerol + H2O = a monoacylglycerol + a fatty acid + H(+)</text>
        <dbReference type="Rhea" id="RHEA:32731"/>
        <dbReference type="ChEBI" id="CHEBI:15377"/>
        <dbReference type="ChEBI" id="CHEBI:15378"/>
        <dbReference type="ChEBI" id="CHEBI:17408"/>
        <dbReference type="ChEBI" id="CHEBI:18035"/>
        <dbReference type="ChEBI" id="CHEBI:28868"/>
    </reaction>
</comment>
<dbReference type="PANTHER" id="PTHR23024">
    <property type="entry name" value="ARYLACETAMIDE DEACETYLASE"/>
    <property type="match status" value="1"/>
</dbReference>
<comment type="catalytic activity">
    <reaction evidence="2">
        <text>a monoacylglycerol + H2O = glycerol + a fatty acid + H(+)</text>
        <dbReference type="Rhea" id="RHEA:15245"/>
        <dbReference type="ChEBI" id="CHEBI:15377"/>
        <dbReference type="ChEBI" id="CHEBI:15378"/>
        <dbReference type="ChEBI" id="CHEBI:17408"/>
        <dbReference type="ChEBI" id="CHEBI:17754"/>
        <dbReference type="ChEBI" id="CHEBI:28868"/>
    </reaction>
</comment>
<evidence type="ECO:0000313" key="5">
    <source>
        <dbReference type="Proteomes" id="UP001217754"/>
    </source>
</evidence>
<dbReference type="Gene3D" id="3.40.50.1820">
    <property type="entry name" value="alpha/beta hydrolase"/>
    <property type="match status" value="1"/>
</dbReference>
<accession>A0AAF0JBC2</accession>
<keyword evidence="5" id="KW-1185">Reference proteome</keyword>
<dbReference type="InterPro" id="IPR013094">
    <property type="entry name" value="AB_hydrolase_3"/>
</dbReference>
<dbReference type="PANTHER" id="PTHR23024:SF242">
    <property type="entry name" value="ALPHA_BETA HYDROLASE FOLD-3 DOMAIN-CONTAINING PROTEIN-RELATED"/>
    <property type="match status" value="1"/>
</dbReference>
<evidence type="ECO:0000256" key="1">
    <source>
        <dbReference type="ARBA" id="ARBA00047591"/>
    </source>
</evidence>
<evidence type="ECO:0000256" key="2">
    <source>
        <dbReference type="ARBA" id="ARBA00048461"/>
    </source>
</evidence>
<gene>
    <name evidence="4" type="ORF">MJAP1_003334</name>
</gene>